<dbReference type="Gene3D" id="3.40.50.150">
    <property type="entry name" value="Vaccinia Virus protein VP39"/>
    <property type="match status" value="2"/>
</dbReference>
<gene>
    <name evidence="8" type="primary">AlNc14C51G3991</name>
    <name evidence="8" type="ORF">ALNC14_046110</name>
</gene>
<dbReference type="EC" id="2.1.1.33" evidence="2"/>
<dbReference type="PROSITE" id="PS51625">
    <property type="entry name" value="SAM_MT_TRMB"/>
    <property type="match status" value="1"/>
</dbReference>
<keyword evidence="4" id="KW-0808">Transferase</keyword>
<accession>F0WBE4</accession>
<evidence type="ECO:0000259" key="7">
    <source>
        <dbReference type="Pfam" id="PF13649"/>
    </source>
</evidence>
<comment type="catalytic activity">
    <reaction evidence="1">
        <text>guanosine(46) in tRNA + S-adenosyl-L-methionine = N(7)-methylguanosine(46) in tRNA + S-adenosyl-L-homocysteine</text>
        <dbReference type="Rhea" id="RHEA:42708"/>
        <dbReference type="Rhea" id="RHEA-COMP:10188"/>
        <dbReference type="Rhea" id="RHEA-COMP:10189"/>
        <dbReference type="ChEBI" id="CHEBI:57856"/>
        <dbReference type="ChEBI" id="CHEBI:59789"/>
        <dbReference type="ChEBI" id="CHEBI:74269"/>
        <dbReference type="ChEBI" id="CHEBI:74480"/>
        <dbReference type="EC" id="2.1.1.33"/>
    </reaction>
</comment>
<evidence type="ECO:0000313" key="8">
    <source>
        <dbReference type="EMBL" id="CCA18468.1"/>
    </source>
</evidence>
<dbReference type="GO" id="GO:0008176">
    <property type="term" value="F:tRNA (guanine(46)-N7)-methyltransferase activity"/>
    <property type="evidence" value="ECO:0007669"/>
    <property type="project" value="UniProtKB-EC"/>
</dbReference>
<dbReference type="PANTHER" id="PTHR23417:SF21">
    <property type="entry name" value="TRNA (GUANINE-N(7)-)-METHYLTRANSFERASE"/>
    <property type="match status" value="1"/>
</dbReference>
<dbReference type="PANTHER" id="PTHR23417">
    <property type="entry name" value="3-DEOXY-D-MANNO-OCTULOSONIC-ACID TRANSFERASE/TRNA GUANINE-N 7 - -METHYLTRANSFERASE"/>
    <property type="match status" value="1"/>
</dbReference>
<dbReference type="GO" id="GO:0043527">
    <property type="term" value="C:tRNA methyltransferase complex"/>
    <property type="evidence" value="ECO:0007669"/>
    <property type="project" value="TreeGrafter"/>
</dbReference>
<dbReference type="Pfam" id="PF13649">
    <property type="entry name" value="Methyltransf_25"/>
    <property type="match status" value="1"/>
</dbReference>
<dbReference type="Pfam" id="PF02390">
    <property type="entry name" value="Methyltransf_4"/>
    <property type="match status" value="1"/>
</dbReference>
<evidence type="ECO:0000256" key="3">
    <source>
        <dbReference type="ARBA" id="ARBA00022603"/>
    </source>
</evidence>
<dbReference type="CDD" id="cd02440">
    <property type="entry name" value="AdoMet_MTases"/>
    <property type="match status" value="2"/>
</dbReference>
<feature type="domain" description="Methyltransferase" evidence="7">
    <location>
        <begin position="286"/>
        <end position="357"/>
    </location>
</feature>
<sequence>MFRILSIRVIASYPHFTLREQNGVRAYSEIRQRVRTQRRFRQHVNPLAGHFKSMRASPNWNDLQDLSLPIHLDIGCARGEYLMQIAKAYETKLNFIGVEIRQNVVQYAQSIASQFDLTNLIFVHANINYQLHTILENMPNKLQSISIFHPDPWLKRSHHKRRVITPEFADALAEYLDPTIPIYVQTDVLDLSNSMHSVFMDSNRYVTSLMQENAFSIASDREKYVLKVGGSIYRTRYNVIKKDNKDYKSQAYWNERFECEESYDWLASYHNVGEELGRYIDESDRILMVGCGNSTFSADLYKAGYKNITNLDFSQIVIDRMREKHAKCAPEMEWICGDMTKLTDTFDANTFDVVVDKAAMDAIMVDVADSWNPPEANISQAAAMCTSIHKALKETGVFIQISFAQPHFRKRFLMGDDLERSTNVYSWTFDYHPIGTMFLIAQWQYSLTIVLDTDVGLGYFMYVMKKTSVA</sequence>
<dbReference type="AlphaFoldDB" id="F0WBE4"/>
<dbReference type="InterPro" id="IPR003358">
    <property type="entry name" value="tRNA_(Gua-N-7)_MeTrfase_Trmb"/>
</dbReference>
<dbReference type="InterPro" id="IPR029063">
    <property type="entry name" value="SAM-dependent_MTases_sf"/>
</dbReference>
<evidence type="ECO:0000256" key="6">
    <source>
        <dbReference type="ARBA" id="ARBA00022694"/>
    </source>
</evidence>
<dbReference type="HOGENOM" id="CLU_581930_0_0_1"/>
<evidence type="ECO:0000256" key="2">
    <source>
        <dbReference type="ARBA" id="ARBA00011977"/>
    </source>
</evidence>
<dbReference type="EMBL" id="FR824096">
    <property type="protein sequence ID" value="CCA18468.1"/>
    <property type="molecule type" value="Genomic_DNA"/>
</dbReference>
<evidence type="ECO:0000256" key="1">
    <source>
        <dbReference type="ARBA" id="ARBA00000142"/>
    </source>
</evidence>
<name>F0WBE4_9STRA</name>
<dbReference type="SUPFAM" id="SSF53335">
    <property type="entry name" value="S-adenosyl-L-methionine-dependent methyltransferases"/>
    <property type="match status" value="2"/>
</dbReference>
<dbReference type="InterPro" id="IPR041698">
    <property type="entry name" value="Methyltransf_25"/>
</dbReference>
<reference evidence="8" key="1">
    <citation type="journal article" date="2011" name="PLoS Biol.">
        <title>Gene gain and loss during evolution of obligate parasitism in the white rust pathogen of Arabidopsis thaliana.</title>
        <authorList>
            <person name="Kemen E."/>
            <person name="Gardiner A."/>
            <person name="Schultz-Larsen T."/>
            <person name="Kemen A.C."/>
            <person name="Balmuth A.L."/>
            <person name="Robert-Seilaniantz A."/>
            <person name="Bailey K."/>
            <person name="Holub E."/>
            <person name="Studholme D.J."/>
            <person name="Maclean D."/>
            <person name="Jones J.D."/>
        </authorList>
    </citation>
    <scope>NUCLEOTIDE SEQUENCE</scope>
</reference>
<keyword evidence="5" id="KW-0949">S-adenosyl-L-methionine</keyword>
<keyword evidence="6" id="KW-0819">tRNA processing</keyword>
<organism evidence="8">
    <name type="scientific">Albugo laibachii Nc14</name>
    <dbReference type="NCBI Taxonomy" id="890382"/>
    <lineage>
        <taxon>Eukaryota</taxon>
        <taxon>Sar</taxon>
        <taxon>Stramenopiles</taxon>
        <taxon>Oomycota</taxon>
        <taxon>Peronosporomycetes</taxon>
        <taxon>Albuginales</taxon>
        <taxon>Albuginaceae</taxon>
        <taxon>Albugo</taxon>
    </lineage>
</organism>
<evidence type="ECO:0000256" key="4">
    <source>
        <dbReference type="ARBA" id="ARBA00022679"/>
    </source>
</evidence>
<protein>
    <recommendedName>
        <fullName evidence="2">tRNA (guanine(46)-N(7))-methyltransferase</fullName>
        <ecNumber evidence="2">2.1.1.33</ecNumber>
    </recommendedName>
</protein>
<keyword evidence="3" id="KW-0489">Methyltransferase</keyword>
<evidence type="ECO:0000256" key="5">
    <source>
        <dbReference type="ARBA" id="ARBA00022691"/>
    </source>
</evidence>
<reference evidence="8" key="2">
    <citation type="submission" date="2011-02" db="EMBL/GenBank/DDBJ databases">
        <authorList>
            <person name="MacLean D."/>
        </authorList>
    </citation>
    <scope>NUCLEOTIDE SEQUENCE</scope>
</reference>
<proteinExistence type="inferred from homology"/>
<dbReference type="HAMAP" id="MF_01057">
    <property type="entry name" value="tRNA_methyltr_TrmB"/>
    <property type="match status" value="1"/>
</dbReference>
<dbReference type="InterPro" id="IPR055361">
    <property type="entry name" value="tRNA_methyltr_TrmB_bact"/>
</dbReference>